<name>A0ACB9XV68_CHAAC</name>
<evidence type="ECO:0000313" key="1">
    <source>
        <dbReference type="EMBL" id="KAI4830809.1"/>
    </source>
</evidence>
<feature type="non-terminal residue" evidence="1">
    <location>
        <position position="1"/>
    </location>
</feature>
<evidence type="ECO:0000313" key="2">
    <source>
        <dbReference type="Proteomes" id="UP001057452"/>
    </source>
</evidence>
<reference evidence="1" key="1">
    <citation type="submission" date="2022-05" db="EMBL/GenBank/DDBJ databases">
        <title>Chromosome-level genome of Chaenocephalus aceratus.</title>
        <authorList>
            <person name="Park H."/>
        </authorList>
    </citation>
    <scope>NUCLEOTIDE SEQUENCE</scope>
    <source>
        <strain evidence="1">KU_202001</strain>
    </source>
</reference>
<organism evidence="1 2">
    <name type="scientific">Chaenocephalus aceratus</name>
    <name type="common">Blackfin icefish</name>
    <name type="synonym">Chaenichthys aceratus</name>
    <dbReference type="NCBI Taxonomy" id="36190"/>
    <lineage>
        <taxon>Eukaryota</taxon>
        <taxon>Metazoa</taxon>
        <taxon>Chordata</taxon>
        <taxon>Craniata</taxon>
        <taxon>Vertebrata</taxon>
        <taxon>Euteleostomi</taxon>
        <taxon>Actinopterygii</taxon>
        <taxon>Neopterygii</taxon>
        <taxon>Teleostei</taxon>
        <taxon>Neoteleostei</taxon>
        <taxon>Acanthomorphata</taxon>
        <taxon>Eupercaria</taxon>
        <taxon>Perciformes</taxon>
        <taxon>Notothenioidei</taxon>
        <taxon>Channichthyidae</taxon>
        <taxon>Chaenocephalus</taxon>
    </lineage>
</organism>
<sequence length="113" mass="12081">ASPVRPLFDQHLAGQARRLGECAVARTGQRQERGLLNQPAIQRPSINPPNGLGVLLGQIEDVCAWCLHSAHVTVGKVRHVSAEPSEGGRKELASKSQCGGESRMLPPQQAQST</sequence>
<feature type="non-terminal residue" evidence="1">
    <location>
        <position position="113"/>
    </location>
</feature>
<accession>A0ACB9XV68</accession>
<dbReference type="Proteomes" id="UP001057452">
    <property type="component" value="Chromosome 3"/>
</dbReference>
<keyword evidence="2" id="KW-1185">Reference proteome</keyword>
<dbReference type="EMBL" id="CM043787">
    <property type="protein sequence ID" value="KAI4830809.1"/>
    <property type="molecule type" value="Genomic_DNA"/>
</dbReference>
<gene>
    <name evidence="1" type="ORF">KUCAC02_002416</name>
</gene>
<proteinExistence type="predicted"/>
<comment type="caution">
    <text evidence="1">The sequence shown here is derived from an EMBL/GenBank/DDBJ whole genome shotgun (WGS) entry which is preliminary data.</text>
</comment>
<protein>
    <submittedName>
        <fullName evidence="1">Uncharacterized protein</fullName>
    </submittedName>
</protein>